<dbReference type="InterPro" id="IPR007627">
    <property type="entry name" value="RNA_pol_sigma70_r2"/>
</dbReference>
<keyword evidence="3" id="KW-0804">Transcription</keyword>
<evidence type="ECO:0000259" key="4">
    <source>
        <dbReference type="Pfam" id="PF04542"/>
    </source>
</evidence>
<dbReference type="NCBIfam" id="TIGR02937">
    <property type="entry name" value="sigma70-ECF"/>
    <property type="match status" value="1"/>
</dbReference>
<dbReference type="InterPro" id="IPR013325">
    <property type="entry name" value="RNA_pol_sigma_r2"/>
</dbReference>
<accession>A0A934VVY3</accession>
<dbReference type="Gene3D" id="1.10.1740.10">
    <property type="match status" value="1"/>
</dbReference>
<dbReference type="Pfam" id="PF04542">
    <property type="entry name" value="Sigma70_r2"/>
    <property type="match status" value="1"/>
</dbReference>
<dbReference type="InterPro" id="IPR014284">
    <property type="entry name" value="RNA_pol_sigma-70_dom"/>
</dbReference>
<evidence type="ECO:0000313" key="6">
    <source>
        <dbReference type="Proteomes" id="UP000603141"/>
    </source>
</evidence>
<dbReference type="Proteomes" id="UP000603141">
    <property type="component" value="Unassembled WGS sequence"/>
</dbReference>
<dbReference type="EMBL" id="JAENIJ010000009">
    <property type="protein sequence ID" value="MBK1882248.1"/>
    <property type="molecule type" value="Genomic_DNA"/>
</dbReference>
<sequence>MPDDRPPLFCTTRWTLVSAARSVGEAESGDALEELCRIYWIPVYAVVRQAGHQVADAQDLTQEFFQKLLEKRWLDIADPNRGRFRAFLITTLKRFLINQWHHQNTVKRGGGIERISLDFAHAENLIARDQLQSFTPEQLFDRRWVLTLLDRAMQRLADDYQQSNRAAEFATLKPCLVAENGEVDYAELADRLGVREGAARVAVHRLRKRYRACFREEVASTVADDQEIETEMRELRNALSGGPPTHL</sequence>
<feature type="domain" description="RNA polymerase sigma-70 region 2" evidence="4">
    <location>
        <begin position="43"/>
        <end position="103"/>
    </location>
</feature>
<keyword evidence="6" id="KW-1185">Reference proteome</keyword>
<name>A0A934VVY3_9BACT</name>
<dbReference type="InterPro" id="IPR039425">
    <property type="entry name" value="RNA_pol_sigma-70-like"/>
</dbReference>
<proteinExistence type="predicted"/>
<keyword evidence="2" id="KW-0731">Sigma factor</keyword>
<dbReference type="PANTHER" id="PTHR43133">
    <property type="entry name" value="RNA POLYMERASE ECF-TYPE SIGMA FACTO"/>
    <property type="match status" value="1"/>
</dbReference>
<evidence type="ECO:0000313" key="5">
    <source>
        <dbReference type="EMBL" id="MBK1882248.1"/>
    </source>
</evidence>
<organism evidence="5 6">
    <name type="scientific">Luteolibacter pohnpeiensis</name>
    <dbReference type="NCBI Taxonomy" id="454153"/>
    <lineage>
        <taxon>Bacteria</taxon>
        <taxon>Pseudomonadati</taxon>
        <taxon>Verrucomicrobiota</taxon>
        <taxon>Verrucomicrobiia</taxon>
        <taxon>Verrucomicrobiales</taxon>
        <taxon>Verrucomicrobiaceae</taxon>
        <taxon>Luteolibacter</taxon>
    </lineage>
</organism>
<comment type="caution">
    <text evidence="5">The sequence shown here is derived from an EMBL/GenBank/DDBJ whole genome shotgun (WGS) entry which is preliminary data.</text>
</comment>
<dbReference type="RefSeq" id="WP_200269203.1">
    <property type="nucleotide sequence ID" value="NZ_JAENIJ010000009.1"/>
</dbReference>
<keyword evidence="1" id="KW-0805">Transcription regulation</keyword>
<dbReference type="GO" id="GO:0016987">
    <property type="term" value="F:sigma factor activity"/>
    <property type="evidence" value="ECO:0007669"/>
    <property type="project" value="UniProtKB-KW"/>
</dbReference>
<evidence type="ECO:0000256" key="2">
    <source>
        <dbReference type="ARBA" id="ARBA00023082"/>
    </source>
</evidence>
<dbReference type="InterPro" id="IPR036388">
    <property type="entry name" value="WH-like_DNA-bd_sf"/>
</dbReference>
<evidence type="ECO:0000256" key="1">
    <source>
        <dbReference type="ARBA" id="ARBA00023015"/>
    </source>
</evidence>
<dbReference type="GO" id="GO:0006352">
    <property type="term" value="P:DNA-templated transcription initiation"/>
    <property type="evidence" value="ECO:0007669"/>
    <property type="project" value="InterPro"/>
</dbReference>
<protein>
    <submittedName>
        <fullName evidence="5">Sigma-70 family RNA polymerase sigma factor</fullName>
    </submittedName>
</protein>
<dbReference type="Gene3D" id="1.10.10.10">
    <property type="entry name" value="Winged helix-like DNA-binding domain superfamily/Winged helix DNA-binding domain"/>
    <property type="match status" value="1"/>
</dbReference>
<gene>
    <name evidence="5" type="ORF">JIN85_07470</name>
</gene>
<evidence type="ECO:0000256" key="3">
    <source>
        <dbReference type="ARBA" id="ARBA00023163"/>
    </source>
</evidence>
<reference evidence="5" key="1">
    <citation type="submission" date="2021-01" db="EMBL/GenBank/DDBJ databases">
        <title>Modified the classification status of verrucomicrobia.</title>
        <authorList>
            <person name="Feng X."/>
        </authorList>
    </citation>
    <scope>NUCLEOTIDE SEQUENCE</scope>
    <source>
        <strain evidence="5">KCTC 22041</strain>
    </source>
</reference>
<dbReference type="SUPFAM" id="SSF88946">
    <property type="entry name" value="Sigma2 domain of RNA polymerase sigma factors"/>
    <property type="match status" value="1"/>
</dbReference>
<dbReference type="AlphaFoldDB" id="A0A934VVY3"/>
<dbReference type="PANTHER" id="PTHR43133:SF51">
    <property type="entry name" value="RNA POLYMERASE SIGMA FACTOR"/>
    <property type="match status" value="1"/>
</dbReference>